<dbReference type="Pfam" id="PF16132">
    <property type="entry name" value="DUF4843"/>
    <property type="match status" value="1"/>
</dbReference>
<accession>A0A1N7REV5</accession>
<dbReference type="OrthoDB" id="707242at2"/>
<sequence>MRKKIYYTLFIMVVLPLVMAGCTKKELLKFDEAKLGSSIYFSDNYAKAAVTVNVISFGYLAANVTDSIISFPIYVTGSPSDSDRTYAVQFADTSTMTEGIDFDFYRAPVVRAGRVQDTLMLILHRTAQLKDTTLHVDIKLVSNASFNTAIPYYYSGSDSVSLLQCRITCNDIAGVSYLWTGSYKSTVVGYMGAYSLTKVQLMMAVLGLSSAVFYDSGSTPSIGLFSGWAAYMKNWLANEKLAGRIYYDENGNEITMGVYA</sequence>
<gene>
    <name evidence="1" type="ORF">SAMN05421788_11344</name>
</gene>
<organism evidence="1 2">
    <name type="scientific">Filimonas lacunae</name>
    <dbReference type="NCBI Taxonomy" id="477680"/>
    <lineage>
        <taxon>Bacteria</taxon>
        <taxon>Pseudomonadati</taxon>
        <taxon>Bacteroidota</taxon>
        <taxon>Chitinophagia</taxon>
        <taxon>Chitinophagales</taxon>
        <taxon>Chitinophagaceae</taxon>
        <taxon>Filimonas</taxon>
    </lineage>
</organism>
<evidence type="ECO:0000313" key="2">
    <source>
        <dbReference type="Proteomes" id="UP000186917"/>
    </source>
</evidence>
<keyword evidence="2" id="KW-1185">Reference proteome</keyword>
<evidence type="ECO:0008006" key="3">
    <source>
        <dbReference type="Google" id="ProtNLM"/>
    </source>
</evidence>
<proteinExistence type="predicted"/>
<dbReference type="PROSITE" id="PS51257">
    <property type="entry name" value="PROKAR_LIPOPROTEIN"/>
    <property type="match status" value="1"/>
</dbReference>
<dbReference type="EMBL" id="FTOR01000013">
    <property type="protein sequence ID" value="SIT33671.1"/>
    <property type="molecule type" value="Genomic_DNA"/>
</dbReference>
<dbReference type="InterPro" id="IPR032299">
    <property type="entry name" value="DUF4843"/>
</dbReference>
<evidence type="ECO:0000313" key="1">
    <source>
        <dbReference type="EMBL" id="SIT33671.1"/>
    </source>
</evidence>
<dbReference type="AlphaFoldDB" id="A0A1N7REV5"/>
<dbReference type="RefSeq" id="WP_076382334.1">
    <property type="nucleotide sequence ID" value="NZ_AP017422.1"/>
</dbReference>
<protein>
    <recommendedName>
        <fullName evidence="3">DUF4843 domain-containing protein</fullName>
    </recommendedName>
</protein>
<dbReference type="Proteomes" id="UP000186917">
    <property type="component" value="Unassembled WGS sequence"/>
</dbReference>
<reference evidence="2" key="1">
    <citation type="submission" date="2017-01" db="EMBL/GenBank/DDBJ databases">
        <authorList>
            <person name="Varghese N."/>
            <person name="Submissions S."/>
        </authorList>
    </citation>
    <scope>NUCLEOTIDE SEQUENCE [LARGE SCALE GENOMIC DNA]</scope>
    <source>
        <strain evidence="2">DSM 21054</strain>
    </source>
</reference>
<name>A0A1N7REV5_9BACT</name>
<dbReference type="STRING" id="477680.SAMN05421788_11344"/>